<proteinExistence type="predicted"/>
<dbReference type="InterPro" id="IPR029068">
    <property type="entry name" value="Glyas_Bleomycin-R_OHBP_Dase"/>
</dbReference>
<gene>
    <name evidence="2" type="ORF">GCM10007100_01860</name>
</gene>
<dbReference type="PANTHER" id="PTHR33993">
    <property type="entry name" value="GLYOXALASE-RELATED"/>
    <property type="match status" value="1"/>
</dbReference>
<evidence type="ECO:0000313" key="2">
    <source>
        <dbReference type="EMBL" id="GHC40903.1"/>
    </source>
</evidence>
<feature type="domain" description="VOC" evidence="1">
    <location>
        <begin position="7"/>
        <end position="121"/>
    </location>
</feature>
<protein>
    <recommendedName>
        <fullName evidence="1">VOC domain-containing protein</fullName>
    </recommendedName>
</protein>
<dbReference type="PANTHER" id="PTHR33993:SF14">
    <property type="entry name" value="GB|AAF24581.1"/>
    <property type="match status" value="1"/>
</dbReference>
<accession>A0A918TBS5</accession>
<evidence type="ECO:0000313" key="3">
    <source>
        <dbReference type="Proteomes" id="UP000644507"/>
    </source>
</evidence>
<dbReference type="AlphaFoldDB" id="A0A918TBS5"/>
<reference evidence="2" key="1">
    <citation type="journal article" date="2014" name="Int. J. Syst. Evol. Microbiol.">
        <title>Complete genome sequence of Corynebacterium casei LMG S-19264T (=DSM 44701T), isolated from a smear-ripened cheese.</title>
        <authorList>
            <consortium name="US DOE Joint Genome Institute (JGI-PGF)"/>
            <person name="Walter F."/>
            <person name="Albersmeier A."/>
            <person name="Kalinowski J."/>
            <person name="Ruckert C."/>
        </authorList>
    </citation>
    <scope>NUCLEOTIDE SEQUENCE</scope>
    <source>
        <strain evidence="2">KCTC 12988</strain>
    </source>
</reference>
<evidence type="ECO:0000259" key="1">
    <source>
        <dbReference type="PROSITE" id="PS51819"/>
    </source>
</evidence>
<organism evidence="2 3">
    <name type="scientific">Roseibacillus persicicus</name>
    <dbReference type="NCBI Taxonomy" id="454148"/>
    <lineage>
        <taxon>Bacteria</taxon>
        <taxon>Pseudomonadati</taxon>
        <taxon>Verrucomicrobiota</taxon>
        <taxon>Verrucomicrobiia</taxon>
        <taxon>Verrucomicrobiales</taxon>
        <taxon>Verrucomicrobiaceae</taxon>
        <taxon>Roseibacillus</taxon>
    </lineage>
</organism>
<dbReference type="Gene3D" id="3.10.180.10">
    <property type="entry name" value="2,3-Dihydroxybiphenyl 1,2-Dioxygenase, domain 1"/>
    <property type="match status" value="1"/>
</dbReference>
<dbReference type="EMBL" id="BMXI01000001">
    <property type="protein sequence ID" value="GHC40903.1"/>
    <property type="molecule type" value="Genomic_DNA"/>
</dbReference>
<dbReference type="InterPro" id="IPR052164">
    <property type="entry name" value="Anthracycline_SecMetBiosynth"/>
</dbReference>
<dbReference type="Pfam" id="PF00903">
    <property type="entry name" value="Glyoxalase"/>
    <property type="match status" value="1"/>
</dbReference>
<reference evidence="2" key="2">
    <citation type="submission" date="2020-09" db="EMBL/GenBank/DDBJ databases">
        <authorList>
            <person name="Sun Q."/>
            <person name="Kim S."/>
        </authorList>
    </citation>
    <scope>NUCLEOTIDE SEQUENCE</scope>
    <source>
        <strain evidence="2">KCTC 12988</strain>
    </source>
</reference>
<name>A0A918TBS5_9BACT</name>
<sequence>MKLASSVLNLVVIRSGDLDWAEQFYGALGLHFERHRHGAGPLHLAAVTGGGGLVFEIYPLKNPEQSTHFVRLGFRVEDVDGCVQRLMTLGARVVSEAKESEWGRRAVVEDGDGHKVELVEPLSN</sequence>
<dbReference type="SUPFAM" id="SSF54593">
    <property type="entry name" value="Glyoxalase/Bleomycin resistance protein/Dihydroxybiphenyl dioxygenase"/>
    <property type="match status" value="1"/>
</dbReference>
<dbReference type="InterPro" id="IPR004360">
    <property type="entry name" value="Glyas_Fos-R_dOase_dom"/>
</dbReference>
<dbReference type="PROSITE" id="PS51819">
    <property type="entry name" value="VOC"/>
    <property type="match status" value="1"/>
</dbReference>
<comment type="caution">
    <text evidence="2">The sequence shown here is derived from an EMBL/GenBank/DDBJ whole genome shotgun (WGS) entry which is preliminary data.</text>
</comment>
<dbReference type="RefSeq" id="WP_189566468.1">
    <property type="nucleotide sequence ID" value="NZ_BMXI01000001.1"/>
</dbReference>
<dbReference type="InterPro" id="IPR037523">
    <property type="entry name" value="VOC_core"/>
</dbReference>
<keyword evidence="3" id="KW-1185">Reference proteome</keyword>
<dbReference type="Proteomes" id="UP000644507">
    <property type="component" value="Unassembled WGS sequence"/>
</dbReference>